<dbReference type="Proteomes" id="UP000800038">
    <property type="component" value="Unassembled WGS sequence"/>
</dbReference>
<name>A0A6A5SFY9_9PLEO</name>
<dbReference type="EMBL" id="ML976141">
    <property type="protein sequence ID" value="KAF1937396.1"/>
    <property type="molecule type" value="Genomic_DNA"/>
</dbReference>
<accession>A0A6A5SFY9</accession>
<feature type="domain" description="Glyoxalase-like" evidence="1">
    <location>
        <begin position="10"/>
        <end position="187"/>
    </location>
</feature>
<proteinExistence type="predicted"/>
<keyword evidence="3" id="KW-1185">Reference proteome</keyword>
<dbReference type="InterPro" id="IPR029068">
    <property type="entry name" value="Glyas_Bleomycin-R_OHBP_Dase"/>
</dbReference>
<reference evidence="2" key="1">
    <citation type="journal article" date="2020" name="Stud. Mycol.">
        <title>101 Dothideomycetes genomes: a test case for predicting lifestyles and emergence of pathogens.</title>
        <authorList>
            <person name="Haridas S."/>
            <person name="Albert R."/>
            <person name="Binder M."/>
            <person name="Bloem J."/>
            <person name="Labutti K."/>
            <person name="Salamov A."/>
            <person name="Andreopoulos B."/>
            <person name="Baker S."/>
            <person name="Barry K."/>
            <person name="Bills G."/>
            <person name="Bluhm B."/>
            <person name="Cannon C."/>
            <person name="Castanera R."/>
            <person name="Culley D."/>
            <person name="Daum C."/>
            <person name="Ezra D."/>
            <person name="Gonzalez J."/>
            <person name="Henrissat B."/>
            <person name="Kuo A."/>
            <person name="Liang C."/>
            <person name="Lipzen A."/>
            <person name="Lutzoni F."/>
            <person name="Magnuson J."/>
            <person name="Mondo S."/>
            <person name="Nolan M."/>
            <person name="Ohm R."/>
            <person name="Pangilinan J."/>
            <person name="Park H.-J."/>
            <person name="Ramirez L."/>
            <person name="Alfaro M."/>
            <person name="Sun H."/>
            <person name="Tritt A."/>
            <person name="Yoshinaga Y."/>
            <person name="Zwiers L.-H."/>
            <person name="Turgeon B."/>
            <person name="Goodwin S."/>
            <person name="Spatafora J."/>
            <person name="Crous P."/>
            <person name="Grigoriev I."/>
        </authorList>
    </citation>
    <scope>NUCLEOTIDE SEQUENCE</scope>
    <source>
        <strain evidence="2">CBS 161.51</strain>
    </source>
</reference>
<gene>
    <name evidence="2" type="ORF">EJ02DRAFT_356955</name>
</gene>
<dbReference type="InterPro" id="IPR025870">
    <property type="entry name" value="Glyoxalase-like_dom"/>
</dbReference>
<protein>
    <recommendedName>
        <fullName evidence="1">Glyoxalase-like domain-containing protein</fullName>
    </recommendedName>
</protein>
<dbReference type="PANTHER" id="PTHR40265">
    <property type="entry name" value="BLL2707 PROTEIN"/>
    <property type="match status" value="1"/>
</dbReference>
<evidence type="ECO:0000259" key="1">
    <source>
        <dbReference type="Pfam" id="PF13468"/>
    </source>
</evidence>
<dbReference type="OrthoDB" id="408973at2759"/>
<evidence type="ECO:0000313" key="3">
    <source>
        <dbReference type="Proteomes" id="UP000800038"/>
    </source>
</evidence>
<dbReference type="PANTHER" id="PTHR40265:SF1">
    <property type="entry name" value="GLYOXALASE-LIKE DOMAIN-CONTAINING PROTEIN"/>
    <property type="match status" value="1"/>
</dbReference>
<organism evidence="2 3">
    <name type="scientific">Clathrospora elynae</name>
    <dbReference type="NCBI Taxonomy" id="706981"/>
    <lineage>
        <taxon>Eukaryota</taxon>
        <taxon>Fungi</taxon>
        <taxon>Dikarya</taxon>
        <taxon>Ascomycota</taxon>
        <taxon>Pezizomycotina</taxon>
        <taxon>Dothideomycetes</taxon>
        <taxon>Pleosporomycetidae</taxon>
        <taxon>Pleosporales</taxon>
        <taxon>Diademaceae</taxon>
        <taxon>Clathrospora</taxon>
    </lineage>
</organism>
<sequence length="288" mass="31595">MSKPTPAQAIDHLVLFVPVNPDTKLPQVPDVFKSNFTLSAGGVHADGATSNVLVLLADGCYIELISFVDPSKAPDHWWGPDAKFTGWKDWCLTNSLTPEENHTNLEGSHAEPIPGGRKRADFIYVQWAVTFPKGDKGGQGVRGRVPFFCHDITPRNIRVPLNEEKTTHSCGALGIQQLTVIVKDQTLLDDTKRVYKSILDDEGTEGDEEVTMRVGHVHDVDSLGGGAKITLRLPKNGEERERVEKACFWYGDVILVAKAQPGKPSGKKERLDGSGEDKSVGGLWIDYI</sequence>
<dbReference type="Gene3D" id="3.10.180.10">
    <property type="entry name" value="2,3-Dihydroxybiphenyl 1,2-Dioxygenase, domain 1"/>
    <property type="match status" value="1"/>
</dbReference>
<dbReference type="Pfam" id="PF13468">
    <property type="entry name" value="Glyoxalase_3"/>
    <property type="match status" value="1"/>
</dbReference>
<evidence type="ECO:0000313" key="2">
    <source>
        <dbReference type="EMBL" id="KAF1937396.1"/>
    </source>
</evidence>
<dbReference type="AlphaFoldDB" id="A0A6A5SFY9"/>